<reference evidence="1 2" key="1">
    <citation type="submission" date="2018-11" db="EMBL/GenBank/DDBJ databases">
        <title>Rufibacter latericius sp. nov., isolated from water in Baiyang Lake.</title>
        <authorList>
            <person name="Yang Y."/>
        </authorList>
    </citation>
    <scope>NUCLEOTIDE SEQUENCE [LARGE SCALE GENOMIC DNA]</scope>
    <source>
        <strain evidence="1 2">MCC P1</strain>
    </source>
</reference>
<comment type="caution">
    <text evidence="1">The sequence shown here is derived from an EMBL/GenBank/DDBJ whole genome shotgun (WGS) entry which is preliminary data.</text>
</comment>
<dbReference type="AlphaFoldDB" id="A0A3M9N874"/>
<name>A0A3M9N874_9BACT</name>
<keyword evidence="2" id="KW-1185">Reference proteome</keyword>
<sequence>MNQKYKQHPLPMKTLALIIVFILSYSLTASADSFSIENKGLKMEMRRLYAELKLSETQFVKLKGLERERLRELEEVQNVVSGTRLEILHTQINSWYEDAVLQRLTPVQQKKYLICKGSFRRK</sequence>
<evidence type="ECO:0008006" key="3">
    <source>
        <dbReference type="Google" id="ProtNLM"/>
    </source>
</evidence>
<dbReference type="EMBL" id="RJJE01000001">
    <property type="protein sequence ID" value="RNI33198.1"/>
    <property type="molecule type" value="Genomic_DNA"/>
</dbReference>
<protein>
    <recommendedName>
        <fullName evidence="3">Periplasmic heavy metal sensor</fullName>
    </recommendedName>
</protein>
<dbReference type="Proteomes" id="UP000271010">
    <property type="component" value="Unassembled WGS sequence"/>
</dbReference>
<gene>
    <name evidence="1" type="ORF">EFA69_01930</name>
</gene>
<evidence type="ECO:0000313" key="1">
    <source>
        <dbReference type="EMBL" id="RNI33198.1"/>
    </source>
</evidence>
<organism evidence="1 2">
    <name type="scientific">Rufibacter immobilis</name>
    <dbReference type="NCBI Taxonomy" id="1348778"/>
    <lineage>
        <taxon>Bacteria</taxon>
        <taxon>Pseudomonadati</taxon>
        <taxon>Bacteroidota</taxon>
        <taxon>Cytophagia</taxon>
        <taxon>Cytophagales</taxon>
        <taxon>Hymenobacteraceae</taxon>
        <taxon>Rufibacter</taxon>
    </lineage>
</organism>
<evidence type="ECO:0000313" key="2">
    <source>
        <dbReference type="Proteomes" id="UP000271010"/>
    </source>
</evidence>
<accession>A0A3M9N874</accession>
<proteinExistence type="predicted"/>